<organism evidence="1 2">
    <name type="scientific">Caerostris extrusa</name>
    <name type="common">Bark spider</name>
    <name type="synonym">Caerostris bankana</name>
    <dbReference type="NCBI Taxonomy" id="172846"/>
    <lineage>
        <taxon>Eukaryota</taxon>
        <taxon>Metazoa</taxon>
        <taxon>Ecdysozoa</taxon>
        <taxon>Arthropoda</taxon>
        <taxon>Chelicerata</taxon>
        <taxon>Arachnida</taxon>
        <taxon>Araneae</taxon>
        <taxon>Araneomorphae</taxon>
        <taxon>Entelegynae</taxon>
        <taxon>Araneoidea</taxon>
        <taxon>Araneidae</taxon>
        <taxon>Caerostris</taxon>
    </lineage>
</organism>
<accession>A0AAV4X5P1</accession>
<keyword evidence="2" id="KW-1185">Reference proteome</keyword>
<protein>
    <submittedName>
        <fullName evidence="1">Uncharacterized protein</fullName>
    </submittedName>
</protein>
<evidence type="ECO:0000313" key="2">
    <source>
        <dbReference type="Proteomes" id="UP001054945"/>
    </source>
</evidence>
<gene>
    <name evidence="1" type="ORF">CEXT_689681</name>
</gene>
<dbReference type="AlphaFoldDB" id="A0AAV4X5P1"/>
<comment type="caution">
    <text evidence="1">The sequence shown here is derived from an EMBL/GenBank/DDBJ whole genome shotgun (WGS) entry which is preliminary data.</text>
</comment>
<name>A0AAV4X5P1_CAEEX</name>
<sequence>MLGNKGTVSINLPFPQESFLVIKVNLELLKSDNFSSAIPHSHVADTSKSIQDLFWCFCGICEQTLENRRDKLAGKCSNGKFGTF</sequence>
<dbReference type="Proteomes" id="UP001054945">
    <property type="component" value="Unassembled WGS sequence"/>
</dbReference>
<proteinExistence type="predicted"/>
<evidence type="ECO:0000313" key="1">
    <source>
        <dbReference type="EMBL" id="GIY90535.1"/>
    </source>
</evidence>
<reference evidence="1 2" key="1">
    <citation type="submission" date="2021-06" db="EMBL/GenBank/DDBJ databases">
        <title>Caerostris extrusa draft genome.</title>
        <authorList>
            <person name="Kono N."/>
            <person name="Arakawa K."/>
        </authorList>
    </citation>
    <scope>NUCLEOTIDE SEQUENCE [LARGE SCALE GENOMIC DNA]</scope>
</reference>
<dbReference type="EMBL" id="BPLR01017327">
    <property type="protein sequence ID" value="GIY90535.1"/>
    <property type="molecule type" value="Genomic_DNA"/>
</dbReference>